<dbReference type="InterPro" id="IPR001387">
    <property type="entry name" value="Cro/C1-type_HTH"/>
</dbReference>
<evidence type="ECO:0000256" key="2">
    <source>
        <dbReference type="SAM" id="SignalP"/>
    </source>
</evidence>
<dbReference type="InterPro" id="IPR036779">
    <property type="entry name" value="LysM_dom_sf"/>
</dbReference>
<evidence type="ECO:0000256" key="1">
    <source>
        <dbReference type="SAM" id="MobiDB-lite"/>
    </source>
</evidence>
<dbReference type="RefSeq" id="WP_012673965.1">
    <property type="nucleotide sequence ID" value="NC_012438.1"/>
</dbReference>
<dbReference type="Pfam" id="PF01476">
    <property type="entry name" value="LysM"/>
    <property type="match status" value="4"/>
</dbReference>
<keyword evidence="5" id="KW-0449">Lipoprotein</keyword>
<dbReference type="PROSITE" id="PS50943">
    <property type="entry name" value="HTH_CROC1"/>
    <property type="match status" value="1"/>
</dbReference>
<dbReference type="InterPro" id="IPR050570">
    <property type="entry name" value="Cell_wall_metabolism_enzyme"/>
</dbReference>
<feature type="domain" description="LysM" evidence="4">
    <location>
        <begin position="155"/>
        <end position="199"/>
    </location>
</feature>
<dbReference type="SUPFAM" id="SSF51261">
    <property type="entry name" value="Duplicated hybrid motif"/>
    <property type="match status" value="1"/>
</dbReference>
<dbReference type="EMBL" id="CP001229">
    <property type="protein sequence ID" value="ACN98643.1"/>
    <property type="molecule type" value="Genomic_DNA"/>
</dbReference>
<feature type="chain" id="PRO_5002908661" evidence="2">
    <location>
        <begin position="23"/>
        <end position="440"/>
    </location>
</feature>
<dbReference type="HOGENOM" id="CLU_029425_7_3_0"/>
<dbReference type="OrthoDB" id="9810477at2"/>
<dbReference type="InterPro" id="IPR011055">
    <property type="entry name" value="Dup_hybrid_motif"/>
</dbReference>
<protein>
    <submittedName>
        <fullName evidence="5">Lipoprotein</fullName>
    </submittedName>
</protein>
<evidence type="ECO:0000259" key="3">
    <source>
        <dbReference type="PROSITE" id="PS50943"/>
    </source>
</evidence>
<keyword evidence="6" id="KW-1185">Reference proteome</keyword>
<feature type="region of interest" description="Disordered" evidence="1">
    <location>
        <begin position="286"/>
        <end position="309"/>
    </location>
</feature>
<dbReference type="InterPro" id="IPR016047">
    <property type="entry name" value="M23ase_b-sheet_dom"/>
</dbReference>
<feature type="domain" description="HTH cro/C1-type" evidence="3">
    <location>
        <begin position="31"/>
        <end position="47"/>
    </location>
</feature>
<evidence type="ECO:0000313" key="5">
    <source>
        <dbReference type="EMBL" id="ACN98643.1"/>
    </source>
</evidence>
<name>C1DVB3_SULAA</name>
<dbReference type="AlphaFoldDB" id="C1DVB3"/>
<dbReference type="Gene3D" id="3.10.350.10">
    <property type="entry name" value="LysM domain"/>
    <property type="match status" value="3"/>
</dbReference>
<feature type="domain" description="LysM" evidence="4">
    <location>
        <begin position="23"/>
        <end position="67"/>
    </location>
</feature>
<dbReference type="GO" id="GO:0004222">
    <property type="term" value="F:metalloendopeptidase activity"/>
    <property type="evidence" value="ECO:0007669"/>
    <property type="project" value="TreeGrafter"/>
</dbReference>
<organism evidence="5 6">
    <name type="scientific">Sulfurihydrogenibium azorense (strain DSM 15241 / OCM 825 / Az-Fu1)</name>
    <dbReference type="NCBI Taxonomy" id="204536"/>
    <lineage>
        <taxon>Bacteria</taxon>
        <taxon>Pseudomonadati</taxon>
        <taxon>Aquificota</taxon>
        <taxon>Aquificia</taxon>
        <taxon>Aquificales</taxon>
        <taxon>Hydrogenothermaceae</taxon>
        <taxon>Sulfurihydrogenibium</taxon>
    </lineage>
</organism>
<evidence type="ECO:0000259" key="4">
    <source>
        <dbReference type="PROSITE" id="PS51782"/>
    </source>
</evidence>
<accession>C1DVB3</accession>
<reference evidence="5 6" key="1">
    <citation type="journal article" date="2009" name="J. Bacteriol.">
        <title>Complete and draft genome sequences of six members of the Aquificales.</title>
        <authorList>
            <person name="Reysenbach A.L."/>
            <person name="Hamamura N."/>
            <person name="Podar M."/>
            <person name="Griffiths E."/>
            <person name="Ferreira S."/>
            <person name="Hochstein R."/>
            <person name="Heidelberg J."/>
            <person name="Johnson J."/>
            <person name="Mead D."/>
            <person name="Pohorille A."/>
            <person name="Sarmiento M."/>
            <person name="Schweighofer K."/>
            <person name="Seshadri R."/>
            <person name="Voytek M.A."/>
        </authorList>
    </citation>
    <scope>NUCLEOTIDE SEQUENCE [LARGE SCALE GENOMIC DNA]</scope>
    <source>
        <strain evidence="6">Az-Fu1 / DSM 15241 / OCM 825</strain>
    </source>
</reference>
<dbReference type="SUPFAM" id="SSF54106">
    <property type="entry name" value="LysM domain"/>
    <property type="match status" value="3"/>
</dbReference>
<dbReference type="PANTHER" id="PTHR21666:SF270">
    <property type="entry name" value="MUREIN HYDROLASE ACTIVATOR ENVC"/>
    <property type="match status" value="1"/>
</dbReference>
<dbReference type="PANTHER" id="PTHR21666">
    <property type="entry name" value="PEPTIDASE-RELATED"/>
    <property type="match status" value="1"/>
</dbReference>
<evidence type="ECO:0000313" key="6">
    <source>
        <dbReference type="Proteomes" id="UP000001369"/>
    </source>
</evidence>
<dbReference type="CDD" id="cd12797">
    <property type="entry name" value="M23_peptidase"/>
    <property type="match status" value="1"/>
</dbReference>
<proteinExistence type="predicted"/>
<sequence>MSLKSSIKLGLISALIPFMAMAEVYEVKKGDTLEKIAKKYNVSIEDIKKANNIKDEKKLREGMKLKIPVKTSKQEKKKKVEVVEETYTVKKGDTLETIAKKYGITVKEIMDYNNMKDEKIFAGDELKIPLKGSEKKKEEKKEEVTTPSIDYSKCEVYTLKKGGTLKHVSKRTGVDVSILEKLNDIPSNQWLKAGTKVCLAPKKEKVEEKAPKSQDLENCTIIYNPTKKISLEEIARKFHTSTKKIREINNLPSSVKYVDSGQKVCVAVEDVSKSKNVVIEEKRETLKEEPKVKEESPTKEVPMPKKVEPKVANGDSLGIKLDWPVRGKVVAPFQNDDQVRHLGIDIQTECGAPVRASEDGKVIYAGDGIKAFGNLVVIRHNNGLTTVYGYLDSINVKEGRVVTKGETIGSAGRLKNSDNCGIYFEVRKNVTPLDPMTVLE</sequence>
<dbReference type="PROSITE" id="PS51782">
    <property type="entry name" value="LYSM"/>
    <property type="match status" value="4"/>
</dbReference>
<dbReference type="eggNOG" id="COG4942">
    <property type="taxonomic scope" value="Bacteria"/>
</dbReference>
<dbReference type="STRING" id="204536.SULAZ_1077"/>
<dbReference type="Pfam" id="PF01551">
    <property type="entry name" value="Peptidase_M23"/>
    <property type="match status" value="1"/>
</dbReference>
<dbReference type="SMART" id="SM00257">
    <property type="entry name" value="LysM"/>
    <property type="match status" value="4"/>
</dbReference>
<keyword evidence="2" id="KW-0732">Signal</keyword>
<feature type="domain" description="LysM" evidence="4">
    <location>
        <begin position="221"/>
        <end position="266"/>
    </location>
</feature>
<dbReference type="Gene3D" id="2.70.70.10">
    <property type="entry name" value="Glucose Permease (Domain IIA)"/>
    <property type="match status" value="1"/>
</dbReference>
<dbReference type="KEGG" id="saf:SULAZ_1077"/>
<dbReference type="CDD" id="cd00118">
    <property type="entry name" value="LysM"/>
    <property type="match status" value="2"/>
</dbReference>
<dbReference type="InterPro" id="IPR018392">
    <property type="entry name" value="LysM"/>
</dbReference>
<dbReference type="Proteomes" id="UP000001369">
    <property type="component" value="Chromosome"/>
</dbReference>
<feature type="domain" description="LysM" evidence="4">
    <location>
        <begin position="85"/>
        <end position="128"/>
    </location>
</feature>
<dbReference type="eggNOG" id="COG1388">
    <property type="taxonomic scope" value="Bacteria"/>
</dbReference>
<feature type="signal peptide" evidence="2">
    <location>
        <begin position="1"/>
        <end position="22"/>
    </location>
</feature>
<gene>
    <name evidence="5" type="ordered locus">SULAZ_1077</name>
</gene>